<reference evidence="1" key="1">
    <citation type="submission" date="2021-06" db="EMBL/GenBank/DDBJ databases">
        <title>Comparative genomics, transcriptomics and evolutionary studies reveal genomic signatures of adaptation to plant cell wall in hemibiotrophic fungi.</title>
        <authorList>
            <consortium name="DOE Joint Genome Institute"/>
            <person name="Baroncelli R."/>
            <person name="Diaz J.F."/>
            <person name="Benocci T."/>
            <person name="Peng M."/>
            <person name="Battaglia E."/>
            <person name="Haridas S."/>
            <person name="Andreopoulos W."/>
            <person name="Labutti K."/>
            <person name="Pangilinan J."/>
            <person name="Floch G.L."/>
            <person name="Makela M.R."/>
            <person name="Henrissat B."/>
            <person name="Grigoriev I.V."/>
            <person name="Crouch J.A."/>
            <person name="De Vries R.P."/>
            <person name="Sukno S.A."/>
            <person name="Thon M.R."/>
        </authorList>
    </citation>
    <scope>NUCLEOTIDE SEQUENCE</scope>
    <source>
        <strain evidence="1">MAFF235873</strain>
    </source>
</reference>
<comment type="caution">
    <text evidence="1">The sequence shown here is derived from an EMBL/GenBank/DDBJ whole genome shotgun (WGS) entry which is preliminary data.</text>
</comment>
<protein>
    <submittedName>
        <fullName evidence="1">Uncharacterized protein</fullName>
    </submittedName>
</protein>
<accession>A0AAD9M103</accession>
<evidence type="ECO:0000313" key="1">
    <source>
        <dbReference type="EMBL" id="KAK2025153.1"/>
    </source>
</evidence>
<evidence type="ECO:0000313" key="2">
    <source>
        <dbReference type="Proteomes" id="UP001232148"/>
    </source>
</evidence>
<keyword evidence="2" id="KW-1185">Reference proteome</keyword>
<dbReference type="Proteomes" id="UP001232148">
    <property type="component" value="Unassembled WGS sequence"/>
</dbReference>
<dbReference type="EMBL" id="MU842944">
    <property type="protein sequence ID" value="KAK2025153.1"/>
    <property type="molecule type" value="Genomic_DNA"/>
</dbReference>
<sequence>MAVVPGRYDEPMDSHVTSSLLDLEVLYAEIIADLLKPDQENFTVKVRSKFYDASG</sequence>
<gene>
    <name evidence="1" type="ORF">LX32DRAFT_642982</name>
</gene>
<dbReference type="AlphaFoldDB" id="A0AAD9M103"/>
<name>A0AAD9M103_9PEZI</name>
<proteinExistence type="predicted"/>
<organism evidence="1 2">
    <name type="scientific">Colletotrichum zoysiae</name>
    <dbReference type="NCBI Taxonomy" id="1216348"/>
    <lineage>
        <taxon>Eukaryota</taxon>
        <taxon>Fungi</taxon>
        <taxon>Dikarya</taxon>
        <taxon>Ascomycota</taxon>
        <taxon>Pezizomycotina</taxon>
        <taxon>Sordariomycetes</taxon>
        <taxon>Hypocreomycetidae</taxon>
        <taxon>Glomerellales</taxon>
        <taxon>Glomerellaceae</taxon>
        <taxon>Colletotrichum</taxon>
        <taxon>Colletotrichum graminicola species complex</taxon>
    </lineage>
</organism>